<evidence type="ECO:0000256" key="2">
    <source>
        <dbReference type="ARBA" id="ARBA00022617"/>
    </source>
</evidence>
<feature type="chain" id="PRO_5016623797" evidence="7">
    <location>
        <begin position="22"/>
        <end position="109"/>
    </location>
</feature>
<evidence type="ECO:0000256" key="1">
    <source>
        <dbReference type="ARBA" id="ARBA00022448"/>
    </source>
</evidence>
<proteinExistence type="predicted"/>
<evidence type="ECO:0000313" key="11">
    <source>
        <dbReference type="Proteomes" id="UP000175893"/>
    </source>
</evidence>
<dbReference type="RefSeq" id="WP_024524236.1">
    <property type="nucleotide sequence ID" value="NZ_CP016043.1"/>
</dbReference>
<keyword evidence="2 6" id="KW-0349">Heme</keyword>
<keyword evidence="3 6" id="KW-0479">Metal-binding</keyword>
<evidence type="ECO:0000313" key="9">
    <source>
        <dbReference type="EMBL" id="AOV97728.1"/>
    </source>
</evidence>
<dbReference type="InterPro" id="IPR050597">
    <property type="entry name" value="Cytochrome_c_Oxidase_Subunit"/>
</dbReference>
<dbReference type="GO" id="GO:0046872">
    <property type="term" value="F:metal ion binding"/>
    <property type="evidence" value="ECO:0007669"/>
    <property type="project" value="UniProtKB-KW"/>
</dbReference>
<evidence type="ECO:0000256" key="6">
    <source>
        <dbReference type="PROSITE-ProRule" id="PRU00433"/>
    </source>
</evidence>
<keyword evidence="5 6" id="KW-0408">Iron</keyword>
<dbReference type="KEGG" id="eho:A9798_12750"/>
<dbReference type="AlphaFoldDB" id="A0A376DLS1"/>
<dbReference type="STRING" id="93378.A9798_12750"/>
<evidence type="ECO:0000256" key="7">
    <source>
        <dbReference type="SAM" id="SignalP"/>
    </source>
</evidence>
<dbReference type="GO" id="GO:0020037">
    <property type="term" value="F:heme binding"/>
    <property type="evidence" value="ECO:0007669"/>
    <property type="project" value="InterPro"/>
</dbReference>
<dbReference type="InterPro" id="IPR036909">
    <property type="entry name" value="Cyt_c-like_dom_sf"/>
</dbReference>
<feature type="signal peptide" evidence="7">
    <location>
        <begin position="1"/>
        <end position="21"/>
    </location>
</feature>
<gene>
    <name evidence="9" type="ORF">A9798_12750</name>
    <name evidence="10" type="ORF">NCTC12121_02680</name>
</gene>
<dbReference type="EMBL" id="UFXZ01000001">
    <property type="protein sequence ID" value="STC90632.1"/>
    <property type="molecule type" value="Genomic_DNA"/>
</dbReference>
<keyword evidence="11" id="KW-1185">Reference proteome</keyword>
<organism evidence="10 12">
    <name type="scientific">Edwardsiella hoshinae</name>
    <dbReference type="NCBI Taxonomy" id="93378"/>
    <lineage>
        <taxon>Bacteria</taxon>
        <taxon>Pseudomonadati</taxon>
        <taxon>Pseudomonadota</taxon>
        <taxon>Gammaproteobacteria</taxon>
        <taxon>Enterobacterales</taxon>
        <taxon>Hafniaceae</taxon>
        <taxon>Edwardsiella</taxon>
    </lineage>
</organism>
<dbReference type="GO" id="GO:0009055">
    <property type="term" value="F:electron transfer activity"/>
    <property type="evidence" value="ECO:0007669"/>
    <property type="project" value="InterPro"/>
</dbReference>
<dbReference type="EMBL" id="CP016043">
    <property type="protein sequence ID" value="AOV97728.1"/>
    <property type="molecule type" value="Genomic_DNA"/>
</dbReference>
<reference evidence="10 12" key="2">
    <citation type="submission" date="2018-06" db="EMBL/GenBank/DDBJ databases">
        <authorList>
            <consortium name="Pathogen Informatics"/>
            <person name="Doyle S."/>
        </authorList>
    </citation>
    <scope>NUCLEOTIDE SEQUENCE [LARGE SCALE GENOMIC DNA]</scope>
    <source>
        <strain evidence="10 12">NCTC12121</strain>
    </source>
</reference>
<dbReference type="InterPro" id="IPR009056">
    <property type="entry name" value="Cyt_c-like_dom"/>
</dbReference>
<dbReference type="Pfam" id="PF00034">
    <property type="entry name" value="Cytochrom_C"/>
    <property type="match status" value="1"/>
</dbReference>
<name>A0A376DLS1_9GAMM</name>
<dbReference type="OrthoDB" id="9796421at2"/>
<keyword evidence="1" id="KW-0813">Transport</keyword>
<evidence type="ECO:0000259" key="8">
    <source>
        <dbReference type="PROSITE" id="PS51007"/>
    </source>
</evidence>
<dbReference type="PROSITE" id="PS51007">
    <property type="entry name" value="CYTC"/>
    <property type="match status" value="1"/>
</dbReference>
<accession>A0A376DLS1</accession>
<feature type="domain" description="Cytochrome c" evidence="8">
    <location>
        <begin position="23"/>
        <end position="104"/>
    </location>
</feature>
<evidence type="ECO:0000313" key="10">
    <source>
        <dbReference type="EMBL" id="STC90632.1"/>
    </source>
</evidence>
<dbReference type="Proteomes" id="UP000255248">
    <property type="component" value="Unassembled WGS sequence"/>
</dbReference>
<evidence type="ECO:0000256" key="5">
    <source>
        <dbReference type="ARBA" id="ARBA00023004"/>
    </source>
</evidence>
<evidence type="ECO:0000256" key="3">
    <source>
        <dbReference type="ARBA" id="ARBA00022723"/>
    </source>
</evidence>
<dbReference type="SUPFAM" id="SSF46626">
    <property type="entry name" value="Cytochrome c"/>
    <property type="match status" value="1"/>
</dbReference>
<dbReference type="PANTHER" id="PTHR33751:SF9">
    <property type="entry name" value="CYTOCHROME C4"/>
    <property type="match status" value="1"/>
</dbReference>
<evidence type="ECO:0000256" key="4">
    <source>
        <dbReference type="ARBA" id="ARBA00022982"/>
    </source>
</evidence>
<keyword evidence="7" id="KW-0732">Signal</keyword>
<reference evidence="9 11" key="1">
    <citation type="submission" date="2016-06" db="EMBL/GenBank/DDBJ databases">
        <title>Complete genome sequence of Edwardsiella hoshinae ATCC 35051.</title>
        <authorList>
            <person name="Reichley S.R."/>
            <person name="Waldbieser G.C."/>
            <person name="Lawrence M.L."/>
            <person name="Griffin M.J."/>
        </authorList>
    </citation>
    <scope>NUCLEOTIDE SEQUENCE [LARGE SCALE GENOMIC DNA]</scope>
    <source>
        <strain evidence="9 11">ATCC 35051</strain>
    </source>
</reference>
<dbReference type="Proteomes" id="UP000175893">
    <property type="component" value="Chromosome"/>
</dbReference>
<dbReference type="Gene3D" id="1.10.760.10">
    <property type="entry name" value="Cytochrome c-like domain"/>
    <property type="match status" value="1"/>
</dbReference>
<dbReference type="PANTHER" id="PTHR33751">
    <property type="entry name" value="CBB3-TYPE CYTOCHROME C OXIDASE SUBUNIT FIXP"/>
    <property type="match status" value="1"/>
</dbReference>
<protein>
    <submittedName>
        <fullName evidence="9">Cytochrome C554</fullName>
    </submittedName>
    <submittedName>
        <fullName evidence="10">Cytochrome c-554(548)</fullName>
    </submittedName>
</protein>
<sequence>MKWRQSGALVLALAASSWVYAAGDSVAGQQKSATCVACHGAQGQGLPPMYPALAGQRASQLIEAMQGYKNGTRRGGQAAIMAAYLAPLNSQDIENIAAYYASLKPLAKP</sequence>
<keyword evidence="4" id="KW-0249">Electron transport</keyword>
<evidence type="ECO:0000313" key="12">
    <source>
        <dbReference type="Proteomes" id="UP000255248"/>
    </source>
</evidence>